<keyword evidence="3" id="KW-1185">Reference proteome</keyword>
<sequence length="313" mass="35047">MLSTLLFLALSSVLIEQTLAGATCNLDTPPATWARVLAKNAFFNAWQPNDYFDLPGFCVNPSYKTSYSKSSYDAPMFRTARLFIVAARPDLNCETLERRKFSALVFFMLKLSQKLQMLQQKTLPTGCAFLCVSTVESRKCLRLQNEDQQMSASPQWRADNACVSTVESRKCLRLHSGEQQMSASPSGEQQMSASPQWRTANVCVSTVESSKCLRLQNEEQKMSASAQWRADNACVSTVESSKCLRLHGEEQRMSASPQWTAANFCVSTVESSKFLLPSPQWRSAKACVSTLESSKCHPVHQSRRSSKQRTLFT</sequence>
<dbReference type="AlphaFoldDB" id="A0A8R1HYP7"/>
<evidence type="ECO:0000313" key="2">
    <source>
        <dbReference type="EnsemblMetazoa" id="CJA14702.1"/>
    </source>
</evidence>
<protein>
    <recommendedName>
        <fullName evidence="4">Secreted protein</fullName>
    </recommendedName>
</protein>
<dbReference type="Proteomes" id="UP000005237">
    <property type="component" value="Unassembled WGS sequence"/>
</dbReference>
<feature type="signal peptide" evidence="1">
    <location>
        <begin position="1"/>
        <end position="20"/>
    </location>
</feature>
<evidence type="ECO:0000256" key="1">
    <source>
        <dbReference type="SAM" id="SignalP"/>
    </source>
</evidence>
<evidence type="ECO:0000313" key="3">
    <source>
        <dbReference type="Proteomes" id="UP000005237"/>
    </source>
</evidence>
<feature type="chain" id="PRO_5035798539" description="Secreted protein" evidence="1">
    <location>
        <begin position="21"/>
        <end position="313"/>
    </location>
</feature>
<accession>A0A8R1HYP7</accession>
<name>A0A8R1HYP7_CAEJA</name>
<reference evidence="3" key="1">
    <citation type="submission" date="2010-08" db="EMBL/GenBank/DDBJ databases">
        <authorList>
            <consortium name="Caenorhabditis japonica Sequencing Consortium"/>
            <person name="Wilson R.K."/>
        </authorList>
    </citation>
    <scope>NUCLEOTIDE SEQUENCE [LARGE SCALE GENOMIC DNA]</scope>
    <source>
        <strain evidence="3">DF5081</strain>
    </source>
</reference>
<keyword evidence="1" id="KW-0732">Signal</keyword>
<organism evidence="2 3">
    <name type="scientific">Caenorhabditis japonica</name>
    <dbReference type="NCBI Taxonomy" id="281687"/>
    <lineage>
        <taxon>Eukaryota</taxon>
        <taxon>Metazoa</taxon>
        <taxon>Ecdysozoa</taxon>
        <taxon>Nematoda</taxon>
        <taxon>Chromadorea</taxon>
        <taxon>Rhabditida</taxon>
        <taxon>Rhabditina</taxon>
        <taxon>Rhabditomorpha</taxon>
        <taxon>Rhabditoidea</taxon>
        <taxon>Rhabditidae</taxon>
        <taxon>Peloderinae</taxon>
        <taxon>Caenorhabditis</taxon>
    </lineage>
</organism>
<reference evidence="2" key="2">
    <citation type="submission" date="2022-06" db="UniProtKB">
        <authorList>
            <consortium name="EnsemblMetazoa"/>
        </authorList>
    </citation>
    <scope>IDENTIFICATION</scope>
    <source>
        <strain evidence="2">DF5081</strain>
    </source>
</reference>
<proteinExistence type="predicted"/>
<evidence type="ECO:0008006" key="4">
    <source>
        <dbReference type="Google" id="ProtNLM"/>
    </source>
</evidence>
<dbReference type="EnsemblMetazoa" id="CJA14702.1">
    <property type="protein sequence ID" value="CJA14702.1"/>
    <property type="gene ID" value="WBGene00133906"/>
</dbReference>